<dbReference type="PANTHER" id="PTHR45947:SF15">
    <property type="entry name" value="TEICHURONIC ACID BIOSYNTHESIS GLYCOSYLTRANSFERASE TUAC-RELATED"/>
    <property type="match status" value="1"/>
</dbReference>
<organism evidence="3 4">
    <name type="scientific">Rhizorhapis suberifaciens</name>
    <name type="common">corky root of lettuce</name>
    <dbReference type="NCBI Taxonomy" id="13656"/>
    <lineage>
        <taxon>Bacteria</taxon>
        <taxon>Pseudomonadati</taxon>
        <taxon>Pseudomonadota</taxon>
        <taxon>Alphaproteobacteria</taxon>
        <taxon>Sphingomonadales</taxon>
        <taxon>Sphingomonadaceae</taxon>
        <taxon>Rhizorhapis</taxon>
    </lineage>
</organism>
<dbReference type="EMBL" id="JACHOV010000005">
    <property type="protein sequence ID" value="MBB4641223.1"/>
    <property type="molecule type" value="Genomic_DNA"/>
</dbReference>
<feature type="domain" description="Glycosyl transferase family 1" evidence="1">
    <location>
        <begin position="178"/>
        <end position="323"/>
    </location>
</feature>
<dbReference type="PANTHER" id="PTHR45947">
    <property type="entry name" value="SULFOQUINOVOSYL TRANSFERASE SQD2"/>
    <property type="match status" value="1"/>
</dbReference>
<keyword evidence="4" id="KW-1185">Reference proteome</keyword>
<reference evidence="3 4" key="1">
    <citation type="submission" date="2020-08" db="EMBL/GenBank/DDBJ databases">
        <title>Genomic Encyclopedia of Type Strains, Phase IV (KMG-IV): sequencing the most valuable type-strain genomes for metagenomic binning, comparative biology and taxonomic classification.</title>
        <authorList>
            <person name="Goeker M."/>
        </authorList>
    </citation>
    <scope>NUCLEOTIDE SEQUENCE [LARGE SCALE GENOMIC DNA]</scope>
    <source>
        <strain evidence="3 4">DSM 7465</strain>
    </source>
</reference>
<protein>
    <submittedName>
        <fullName evidence="3">Glycosyltransferase involved in cell wall biosynthesis</fullName>
    </submittedName>
</protein>
<dbReference type="AlphaFoldDB" id="A0A840HTG5"/>
<dbReference type="GO" id="GO:0016757">
    <property type="term" value="F:glycosyltransferase activity"/>
    <property type="evidence" value="ECO:0007669"/>
    <property type="project" value="InterPro"/>
</dbReference>
<evidence type="ECO:0000259" key="2">
    <source>
        <dbReference type="Pfam" id="PF13439"/>
    </source>
</evidence>
<comment type="caution">
    <text evidence="3">The sequence shown here is derived from an EMBL/GenBank/DDBJ whole genome shotgun (WGS) entry which is preliminary data.</text>
</comment>
<dbReference type="Proteomes" id="UP000575068">
    <property type="component" value="Unassembled WGS sequence"/>
</dbReference>
<dbReference type="Pfam" id="PF00534">
    <property type="entry name" value="Glycos_transf_1"/>
    <property type="match status" value="1"/>
</dbReference>
<dbReference type="Pfam" id="PF13439">
    <property type="entry name" value="Glyco_transf_4"/>
    <property type="match status" value="1"/>
</dbReference>
<sequence>MAPLGLPPWPLSSFGRYRALAALPQQEEWCGLQVYRPRFPILPAIGGRFHPVSIVRSVLPLVKSLHADHPFDVIDASFFYPDGPAAKILANALRLPFSIKARGADIHHWGQKKSAAPMIREAAEAASGLLAVSYALRDDMAALGMEGTKIKVHYTGVDLDRFVPAPDRTAAKAALGLSGDIVISVGALIPRKGQNLLIRALPFLPDVFLLLAGAGPADALRKLAEEQGVAERVRFLGSVPHDQLPQYLAAADVMALPSASEGLANAWVEALACGTPIVISNAGGAKELVNGREAGRIVDRDPRAIADAIGSLLRDRPDPMAVRKCAMTFTWQANGDALLAHLGEIIDRRT</sequence>
<dbReference type="InterPro" id="IPR028098">
    <property type="entry name" value="Glyco_trans_4-like_N"/>
</dbReference>
<evidence type="ECO:0000313" key="3">
    <source>
        <dbReference type="EMBL" id="MBB4641223.1"/>
    </source>
</evidence>
<dbReference type="SUPFAM" id="SSF53756">
    <property type="entry name" value="UDP-Glycosyltransferase/glycogen phosphorylase"/>
    <property type="match status" value="1"/>
</dbReference>
<name>A0A840HTG5_9SPHN</name>
<feature type="domain" description="Glycosyltransferase subfamily 4-like N-terminal" evidence="2">
    <location>
        <begin position="37"/>
        <end position="161"/>
    </location>
</feature>
<evidence type="ECO:0000259" key="1">
    <source>
        <dbReference type="Pfam" id="PF00534"/>
    </source>
</evidence>
<dbReference type="InterPro" id="IPR050194">
    <property type="entry name" value="Glycosyltransferase_grp1"/>
</dbReference>
<dbReference type="InterPro" id="IPR001296">
    <property type="entry name" value="Glyco_trans_1"/>
</dbReference>
<keyword evidence="3" id="KW-0808">Transferase</keyword>
<accession>A0A840HTG5</accession>
<evidence type="ECO:0000313" key="4">
    <source>
        <dbReference type="Proteomes" id="UP000575068"/>
    </source>
</evidence>
<proteinExistence type="predicted"/>
<gene>
    <name evidence="3" type="ORF">HNQ99_001528</name>
</gene>
<dbReference type="Gene3D" id="3.40.50.2000">
    <property type="entry name" value="Glycogen Phosphorylase B"/>
    <property type="match status" value="2"/>
</dbReference>